<name>A0A915DPZ9_9BILA</name>
<protein>
    <submittedName>
        <fullName evidence="3">Uncharacterized protein</fullName>
    </submittedName>
</protein>
<evidence type="ECO:0000313" key="2">
    <source>
        <dbReference type="Proteomes" id="UP000887574"/>
    </source>
</evidence>
<feature type="region of interest" description="Disordered" evidence="1">
    <location>
        <begin position="183"/>
        <end position="202"/>
    </location>
</feature>
<accession>A0A915DPZ9</accession>
<sequence>MRLNYSSEERSDGNLIDFGWLGNVLERVVDQSDRIQAPTTASVDFELSLVNAIKNAFPGIKLGESLFHLSKNMKKHLGNNQDWSKFIPDRILVGLPCIEHQNNQLCAPKQVMSIFRHPDHYPCEVATNCVMLTRKKCGQEEVPDELDFSKLQQNWAAISALSTQTLATISSFSGQDVKEVLDQPGLQNSSQSCERGSKDVENKPVIENQVKKQSSPAVQKSVSVDAPSADVMKQVPKRGRKPGTKNKPIRSKILPGMTTSSTPAMK</sequence>
<reference evidence="3" key="1">
    <citation type="submission" date="2022-11" db="UniProtKB">
        <authorList>
            <consortium name="WormBaseParasite"/>
        </authorList>
    </citation>
    <scope>IDENTIFICATION</scope>
</reference>
<dbReference type="AlphaFoldDB" id="A0A915DPZ9"/>
<organism evidence="2 3">
    <name type="scientific">Ditylenchus dipsaci</name>
    <dbReference type="NCBI Taxonomy" id="166011"/>
    <lineage>
        <taxon>Eukaryota</taxon>
        <taxon>Metazoa</taxon>
        <taxon>Ecdysozoa</taxon>
        <taxon>Nematoda</taxon>
        <taxon>Chromadorea</taxon>
        <taxon>Rhabditida</taxon>
        <taxon>Tylenchina</taxon>
        <taxon>Tylenchomorpha</taxon>
        <taxon>Sphaerularioidea</taxon>
        <taxon>Anguinidae</taxon>
        <taxon>Anguininae</taxon>
        <taxon>Ditylenchus</taxon>
    </lineage>
</organism>
<evidence type="ECO:0000313" key="3">
    <source>
        <dbReference type="WBParaSite" id="jg22415"/>
    </source>
</evidence>
<dbReference type="WBParaSite" id="jg22415">
    <property type="protein sequence ID" value="jg22415"/>
    <property type="gene ID" value="jg22415"/>
</dbReference>
<proteinExistence type="predicted"/>
<evidence type="ECO:0000256" key="1">
    <source>
        <dbReference type="SAM" id="MobiDB-lite"/>
    </source>
</evidence>
<keyword evidence="2" id="KW-1185">Reference proteome</keyword>
<dbReference type="Proteomes" id="UP000887574">
    <property type="component" value="Unplaced"/>
</dbReference>
<feature type="compositionally biased region" description="Basic residues" evidence="1">
    <location>
        <begin position="235"/>
        <end position="250"/>
    </location>
</feature>
<feature type="compositionally biased region" description="Polar residues" evidence="1">
    <location>
        <begin position="257"/>
        <end position="266"/>
    </location>
</feature>
<feature type="compositionally biased region" description="Polar residues" evidence="1">
    <location>
        <begin position="211"/>
        <end position="222"/>
    </location>
</feature>
<feature type="region of interest" description="Disordered" evidence="1">
    <location>
        <begin position="209"/>
        <end position="266"/>
    </location>
</feature>
<feature type="compositionally biased region" description="Polar residues" evidence="1">
    <location>
        <begin position="185"/>
        <end position="194"/>
    </location>
</feature>